<feature type="domain" description="HAMP" evidence="3">
    <location>
        <begin position="144"/>
        <end position="195"/>
    </location>
</feature>
<dbReference type="EMBL" id="VBAN01000170">
    <property type="protein sequence ID" value="TMI82274.1"/>
    <property type="molecule type" value="Genomic_DNA"/>
</dbReference>
<dbReference type="GO" id="GO:0007165">
    <property type="term" value="P:signal transduction"/>
    <property type="evidence" value="ECO:0007669"/>
    <property type="project" value="InterPro"/>
</dbReference>
<keyword evidence="2" id="KW-0812">Transmembrane</keyword>
<accession>A0A537JFJ1</accession>
<comment type="caution">
    <text evidence="4">The sequence shown here is derived from an EMBL/GenBank/DDBJ whole genome shotgun (WGS) entry which is preliminary data.</text>
</comment>
<sequence length="226" mass="24465">MGRPHPGGPHQHRAGVEQGHGCQWRDPGLPAEARLVQDDPSQAVRMHRIIAIVERDLDTLTTIRYSPPSKGTLTGGQRESLTTSTTLLDALRVEFSALRDQENRLLAVRTTRLERLHGQISAAIVLSVVLGLSCGILAASLFTAGVTRRITRLEEDAALLAQGLALAPAAAGRDEIGRLGQALERSSVLLIQREQEMRGAKDEAETANHPRLRAAVRDGPPLRRAA</sequence>
<dbReference type="PROSITE" id="PS50885">
    <property type="entry name" value="HAMP"/>
    <property type="match status" value="1"/>
</dbReference>
<dbReference type="Proteomes" id="UP000318093">
    <property type="component" value="Unassembled WGS sequence"/>
</dbReference>
<feature type="region of interest" description="Disordered" evidence="1">
    <location>
        <begin position="198"/>
        <end position="226"/>
    </location>
</feature>
<evidence type="ECO:0000313" key="5">
    <source>
        <dbReference type="Proteomes" id="UP000318093"/>
    </source>
</evidence>
<feature type="region of interest" description="Disordered" evidence="1">
    <location>
        <begin position="1"/>
        <end position="27"/>
    </location>
</feature>
<gene>
    <name evidence="4" type="ORF">E6H03_05820</name>
</gene>
<keyword evidence="2" id="KW-1133">Transmembrane helix</keyword>
<evidence type="ECO:0000256" key="2">
    <source>
        <dbReference type="SAM" id="Phobius"/>
    </source>
</evidence>
<dbReference type="Gene3D" id="6.10.340.10">
    <property type="match status" value="1"/>
</dbReference>
<protein>
    <submittedName>
        <fullName evidence="4">HAMP domain-containing protein</fullName>
    </submittedName>
</protein>
<dbReference type="GO" id="GO:0016020">
    <property type="term" value="C:membrane"/>
    <property type="evidence" value="ECO:0007669"/>
    <property type="project" value="InterPro"/>
</dbReference>
<evidence type="ECO:0000256" key="1">
    <source>
        <dbReference type="SAM" id="MobiDB-lite"/>
    </source>
</evidence>
<name>A0A537JFJ1_9BACT</name>
<evidence type="ECO:0000313" key="4">
    <source>
        <dbReference type="EMBL" id="TMI82274.1"/>
    </source>
</evidence>
<keyword evidence="2" id="KW-0472">Membrane</keyword>
<dbReference type="InterPro" id="IPR003660">
    <property type="entry name" value="HAMP_dom"/>
</dbReference>
<dbReference type="AlphaFoldDB" id="A0A537JFJ1"/>
<proteinExistence type="predicted"/>
<feature type="compositionally biased region" description="Basic and acidic residues" evidence="1">
    <location>
        <begin position="198"/>
        <end position="208"/>
    </location>
</feature>
<evidence type="ECO:0000259" key="3">
    <source>
        <dbReference type="PROSITE" id="PS50885"/>
    </source>
</evidence>
<organism evidence="4 5">
    <name type="scientific">Candidatus Segetimicrobium genomatis</name>
    <dbReference type="NCBI Taxonomy" id="2569760"/>
    <lineage>
        <taxon>Bacteria</taxon>
        <taxon>Bacillati</taxon>
        <taxon>Candidatus Sysuimicrobiota</taxon>
        <taxon>Candidatus Sysuimicrobiia</taxon>
        <taxon>Candidatus Sysuimicrobiales</taxon>
        <taxon>Candidatus Segetimicrobiaceae</taxon>
        <taxon>Candidatus Segetimicrobium</taxon>
    </lineage>
</organism>
<reference evidence="4 5" key="1">
    <citation type="journal article" date="2019" name="Nat. Microbiol.">
        <title>Mediterranean grassland soil C-N compound turnover is dependent on rainfall and depth, and is mediated by genomically divergent microorganisms.</title>
        <authorList>
            <person name="Diamond S."/>
            <person name="Andeer P.F."/>
            <person name="Li Z."/>
            <person name="Crits-Christoph A."/>
            <person name="Burstein D."/>
            <person name="Anantharaman K."/>
            <person name="Lane K.R."/>
            <person name="Thomas B.C."/>
            <person name="Pan C."/>
            <person name="Northen T.R."/>
            <person name="Banfield J.F."/>
        </authorList>
    </citation>
    <scope>NUCLEOTIDE SEQUENCE [LARGE SCALE GENOMIC DNA]</scope>
    <source>
        <strain evidence="4">NP_6</strain>
    </source>
</reference>
<feature type="transmembrane region" description="Helical" evidence="2">
    <location>
        <begin position="120"/>
        <end position="142"/>
    </location>
</feature>